<keyword evidence="2 6" id="KW-0698">rRNA processing</keyword>
<keyword evidence="3 6" id="KW-0489">Methyltransferase</keyword>
<dbReference type="PANTHER" id="PTHR31760">
    <property type="entry name" value="S-ADENOSYL-L-METHIONINE-DEPENDENT METHYLTRANSFERASES SUPERFAMILY PROTEIN"/>
    <property type="match status" value="1"/>
</dbReference>
<dbReference type="SUPFAM" id="SSF53335">
    <property type="entry name" value="S-adenosyl-L-methionine-dependent methyltransferases"/>
    <property type="match status" value="1"/>
</dbReference>
<comment type="similarity">
    <text evidence="6">Belongs to the methyltransferase superfamily. RNA methyltransferase RsmG family.</text>
</comment>
<reference evidence="7 8" key="2">
    <citation type="submission" date="2023-12" db="EMBL/GenBank/DDBJ databases">
        <title>Description of an unclassified Opitutus bacterium of Verrucomicrobiota.</title>
        <authorList>
            <person name="Zhang D.-F."/>
        </authorList>
    </citation>
    <scope>NUCLEOTIDE SEQUENCE [LARGE SCALE GENOMIC DNA]</scope>
    <source>
        <strain evidence="7 8">WL0086</strain>
    </source>
</reference>
<dbReference type="InterPro" id="IPR029063">
    <property type="entry name" value="SAM-dependent_MTases_sf"/>
</dbReference>
<dbReference type="GO" id="GO:0032259">
    <property type="term" value="P:methylation"/>
    <property type="evidence" value="ECO:0007669"/>
    <property type="project" value="UniProtKB-KW"/>
</dbReference>
<keyword evidence="4 6" id="KW-0808">Transferase</keyword>
<comment type="subcellular location">
    <subcellularLocation>
        <location evidence="6">Cytoplasm</location>
    </subcellularLocation>
</comment>
<dbReference type="RefSeq" id="WP_221030868.1">
    <property type="nucleotide sequence ID" value="NZ_CP139781.1"/>
</dbReference>
<dbReference type="EC" id="2.1.1.-" evidence="6"/>
<dbReference type="Proteomes" id="UP000738431">
    <property type="component" value="Chromosome"/>
</dbReference>
<dbReference type="HAMAP" id="MF_00074">
    <property type="entry name" value="16SrRNA_methyltr_G"/>
    <property type="match status" value="1"/>
</dbReference>
<evidence type="ECO:0000256" key="6">
    <source>
        <dbReference type="HAMAP-Rule" id="MF_00074"/>
    </source>
</evidence>
<dbReference type="EMBL" id="CP139781">
    <property type="protein sequence ID" value="WRQ88992.1"/>
    <property type="molecule type" value="Genomic_DNA"/>
</dbReference>
<reference evidence="7 8" key="1">
    <citation type="submission" date="2021-08" db="EMBL/GenBank/DDBJ databases">
        <authorList>
            <person name="Zhang D."/>
            <person name="Zhang A."/>
            <person name="Wang L."/>
        </authorList>
    </citation>
    <scope>NUCLEOTIDE SEQUENCE [LARGE SCALE GENOMIC DNA]</scope>
    <source>
        <strain evidence="7 8">WL0086</strain>
    </source>
</reference>
<feature type="binding site" evidence="6">
    <location>
        <position position="89"/>
    </location>
    <ligand>
        <name>S-adenosyl-L-methionine</name>
        <dbReference type="ChEBI" id="CHEBI:59789"/>
    </ligand>
</feature>
<organism evidence="7 8">
    <name type="scientific">Actomonas aquatica</name>
    <dbReference type="NCBI Taxonomy" id="2866162"/>
    <lineage>
        <taxon>Bacteria</taxon>
        <taxon>Pseudomonadati</taxon>
        <taxon>Verrucomicrobiota</taxon>
        <taxon>Opitutia</taxon>
        <taxon>Opitutales</taxon>
        <taxon>Opitutaceae</taxon>
        <taxon>Actomonas</taxon>
    </lineage>
</organism>
<feature type="binding site" evidence="6">
    <location>
        <position position="150"/>
    </location>
    <ligand>
        <name>S-adenosyl-L-methionine</name>
        <dbReference type="ChEBI" id="CHEBI:59789"/>
    </ligand>
</feature>
<comment type="caution">
    <text evidence="6">Lacks conserved residue(s) required for the propagation of feature annotation.</text>
</comment>
<dbReference type="Pfam" id="PF02527">
    <property type="entry name" value="GidB"/>
    <property type="match status" value="1"/>
</dbReference>
<dbReference type="InterPro" id="IPR003682">
    <property type="entry name" value="rRNA_ssu_MeTfrase_G"/>
</dbReference>
<keyword evidence="5 6" id="KW-0949">S-adenosyl-L-methionine</keyword>
<evidence type="ECO:0000256" key="4">
    <source>
        <dbReference type="ARBA" id="ARBA00022679"/>
    </source>
</evidence>
<sequence>MSESDPTPAPELLPLPPVPAYAASRLDAAAIARLTRYGEALASDGVIRGLIGPREVPILWDRHLLNCAAMAEAIKPNAKVVDIGTGAGLPGMVLALVRPDLHLVLVDTLQRRCEFLEEMVAAFDLADRVEVIWGRAESIPPCEADIVTSRAVAALKKLAPWCLPHARIGGRLLAMKGQKAGEELVAARKVLHQWGAAKSARVVTCGEGWIEPTVTLVSATRTK</sequence>
<dbReference type="NCBIfam" id="TIGR00138">
    <property type="entry name" value="rsmG_gidB"/>
    <property type="match status" value="1"/>
</dbReference>
<keyword evidence="8" id="KW-1185">Reference proteome</keyword>
<evidence type="ECO:0000256" key="5">
    <source>
        <dbReference type="ARBA" id="ARBA00022691"/>
    </source>
</evidence>
<gene>
    <name evidence="6 7" type="primary">rsmG</name>
    <name evidence="7" type="ORF">K1X11_006205</name>
</gene>
<evidence type="ECO:0000256" key="3">
    <source>
        <dbReference type="ARBA" id="ARBA00022603"/>
    </source>
</evidence>
<evidence type="ECO:0000313" key="8">
    <source>
        <dbReference type="Proteomes" id="UP000738431"/>
    </source>
</evidence>
<accession>A0ABZ1CBD0</accession>
<dbReference type="CDD" id="cd02440">
    <property type="entry name" value="AdoMet_MTases"/>
    <property type="match status" value="1"/>
</dbReference>
<dbReference type="PANTHER" id="PTHR31760:SF0">
    <property type="entry name" value="S-ADENOSYL-L-METHIONINE-DEPENDENT METHYLTRANSFERASES SUPERFAMILY PROTEIN"/>
    <property type="match status" value="1"/>
</dbReference>
<feature type="binding site" evidence="6">
    <location>
        <position position="84"/>
    </location>
    <ligand>
        <name>S-adenosyl-L-methionine</name>
        <dbReference type="ChEBI" id="CHEBI:59789"/>
    </ligand>
</feature>
<evidence type="ECO:0000313" key="7">
    <source>
        <dbReference type="EMBL" id="WRQ88992.1"/>
    </source>
</evidence>
<evidence type="ECO:0000256" key="1">
    <source>
        <dbReference type="ARBA" id="ARBA00022490"/>
    </source>
</evidence>
<feature type="binding site" evidence="6">
    <location>
        <begin position="136"/>
        <end position="137"/>
    </location>
    <ligand>
        <name>S-adenosyl-L-methionine</name>
        <dbReference type="ChEBI" id="CHEBI:59789"/>
    </ligand>
</feature>
<comment type="function">
    <text evidence="6">Specifically methylates the N7 position of a guanine in 16S rRNA.</text>
</comment>
<dbReference type="Gene3D" id="3.40.50.150">
    <property type="entry name" value="Vaccinia Virus protein VP39"/>
    <property type="match status" value="1"/>
</dbReference>
<keyword evidence="1 6" id="KW-0963">Cytoplasm</keyword>
<dbReference type="PIRSF" id="PIRSF003078">
    <property type="entry name" value="GidB"/>
    <property type="match status" value="1"/>
</dbReference>
<evidence type="ECO:0000256" key="2">
    <source>
        <dbReference type="ARBA" id="ARBA00022552"/>
    </source>
</evidence>
<dbReference type="GO" id="GO:0008168">
    <property type="term" value="F:methyltransferase activity"/>
    <property type="evidence" value="ECO:0007669"/>
    <property type="project" value="UniProtKB-KW"/>
</dbReference>
<proteinExistence type="inferred from homology"/>
<protein>
    <recommendedName>
        <fullName evidence="6">Ribosomal RNA small subunit methyltransferase G</fullName>
        <ecNumber evidence="6">2.1.1.-</ecNumber>
    </recommendedName>
    <alternativeName>
        <fullName evidence="6">16S rRNA 7-methylguanosine methyltransferase</fullName>
        <shortName evidence="6">16S rRNA m7G methyltransferase</shortName>
    </alternativeName>
</protein>
<name>A0ABZ1CBD0_9BACT</name>